<dbReference type="FunFam" id="3.90.79.10:FF:000060">
    <property type="entry name" value="Nudix hydrolase 1"/>
    <property type="match status" value="1"/>
</dbReference>
<dbReference type="GO" id="GO:0035539">
    <property type="term" value="F:8-oxo-7,8-dihydrodeoxyguanosine triphosphate pyrophosphatase activity"/>
    <property type="evidence" value="ECO:0007669"/>
    <property type="project" value="TreeGrafter"/>
</dbReference>
<dbReference type="SUPFAM" id="SSF55811">
    <property type="entry name" value="Nudix"/>
    <property type="match status" value="1"/>
</dbReference>
<dbReference type="GO" id="GO:0005829">
    <property type="term" value="C:cytosol"/>
    <property type="evidence" value="ECO:0007669"/>
    <property type="project" value="TreeGrafter"/>
</dbReference>
<dbReference type="PRINTS" id="PR00502">
    <property type="entry name" value="NUDIXFAMILY"/>
</dbReference>
<dbReference type="RefSeq" id="WP_136864411.1">
    <property type="nucleotide sequence ID" value="NZ_SWCJ01000014.1"/>
</dbReference>
<evidence type="ECO:0000256" key="1">
    <source>
        <dbReference type="ARBA" id="ARBA00001946"/>
    </source>
</evidence>
<dbReference type="EMBL" id="SWCJ01000014">
    <property type="protein sequence ID" value="TKB52788.1"/>
    <property type="molecule type" value="Genomic_DNA"/>
</dbReference>
<dbReference type="PANTHER" id="PTHR16099">
    <property type="entry name" value="8-OXO-DGTP DIPHOSPHATES NUDT15"/>
    <property type="match status" value="1"/>
</dbReference>
<gene>
    <name evidence="5" type="ORF">FCL42_15885</name>
</gene>
<feature type="domain" description="Nudix hydrolase" evidence="4">
    <location>
        <begin position="7"/>
        <end position="140"/>
    </location>
</feature>
<evidence type="ECO:0000256" key="3">
    <source>
        <dbReference type="RuleBase" id="RU003476"/>
    </source>
</evidence>
<dbReference type="AlphaFoldDB" id="A0A4V5NVW1"/>
<comment type="caution">
    <text evidence="5">The sequence shown here is derived from an EMBL/GenBank/DDBJ whole genome shotgun (WGS) entry which is preliminary data.</text>
</comment>
<keyword evidence="6" id="KW-1185">Reference proteome</keyword>
<dbReference type="InterPro" id="IPR000086">
    <property type="entry name" value="NUDIX_hydrolase_dom"/>
</dbReference>
<dbReference type="PROSITE" id="PS00893">
    <property type="entry name" value="NUDIX_BOX"/>
    <property type="match status" value="1"/>
</dbReference>
<dbReference type="CDD" id="cd04678">
    <property type="entry name" value="NUDIX_MTH2_Nudt15"/>
    <property type="match status" value="1"/>
</dbReference>
<evidence type="ECO:0000256" key="2">
    <source>
        <dbReference type="ARBA" id="ARBA00022801"/>
    </source>
</evidence>
<dbReference type="InterPro" id="IPR015797">
    <property type="entry name" value="NUDIX_hydrolase-like_dom_sf"/>
</dbReference>
<dbReference type="Pfam" id="PF00293">
    <property type="entry name" value="NUDIX"/>
    <property type="match status" value="1"/>
</dbReference>
<protein>
    <submittedName>
        <fullName evidence="5">NUDIX domain-containing protein</fullName>
    </submittedName>
</protein>
<accession>A0A4V5NVW1</accession>
<comment type="similarity">
    <text evidence="3">Belongs to the Nudix hydrolase family.</text>
</comment>
<organism evidence="5 6">
    <name type="scientific">Ferrimonas aestuarii</name>
    <dbReference type="NCBI Taxonomy" id="2569539"/>
    <lineage>
        <taxon>Bacteria</taxon>
        <taxon>Pseudomonadati</taxon>
        <taxon>Pseudomonadota</taxon>
        <taxon>Gammaproteobacteria</taxon>
        <taxon>Alteromonadales</taxon>
        <taxon>Ferrimonadaceae</taxon>
        <taxon>Ferrimonas</taxon>
    </lineage>
</organism>
<evidence type="ECO:0000313" key="5">
    <source>
        <dbReference type="EMBL" id="TKB52788.1"/>
    </source>
</evidence>
<dbReference type="PANTHER" id="PTHR16099:SF5">
    <property type="entry name" value="NUCLEOTIDE TRIPHOSPHATE DIPHOSPHATASE NUDT15"/>
    <property type="match status" value="1"/>
</dbReference>
<dbReference type="OrthoDB" id="7066556at2"/>
<keyword evidence="2 3" id="KW-0378">Hydrolase</keyword>
<sequence length="144" mass="16032">MSSTESLPKVGIGIIIRRNDGHILIGKRKGSHAPYYSIPGGHLELGETFEQTAIREVMEETGLTITDPMVIAITNNLRTYREEGKHYVSVVLLAEHGGGAPINREPDRCEGWQWVDPNHLPMPHFDASEQSIACYLQGVHYLKA</sequence>
<dbReference type="GO" id="GO:0006203">
    <property type="term" value="P:dGTP catabolic process"/>
    <property type="evidence" value="ECO:0007669"/>
    <property type="project" value="TreeGrafter"/>
</dbReference>
<reference evidence="5 6" key="1">
    <citation type="submission" date="2019-04" db="EMBL/GenBank/DDBJ databases">
        <authorList>
            <person name="Hwang J.C."/>
        </authorList>
    </citation>
    <scope>NUCLEOTIDE SEQUENCE [LARGE SCALE GENOMIC DNA]</scope>
    <source>
        <strain evidence="5 6">IMCC35002</strain>
    </source>
</reference>
<comment type="cofactor">
    <cofactor evidence="1">
        <name>Mg(2+)</name>
        <dbReference type="ChEBI" id="CHEBI:18420"/>
    </cofactor>
</comment>
<dbReference type="Gene3D" id="3.90.79.10">
    <property type="entry name" value="Nucleoside Triphosphate Pyrophosphohydrolase"/>
    <property type="match status" value="1"/>
</dbReference>
<proteinExistence type="inferred from homology"/>
<evidence type="ECO:0000313" key="6">
    <source>
        <dbReference type="Proteomes" id="UP000305675"/>
    </source>
</evidence>
<dbReference type="InterPro" id="IPR020084">
    <property type="entry name" value="NUDIX_hydrolase_CS"/>
</dbReference>
<dbReference type="PROSITE" id="PS51462">
    <property type="entry name" value="NUDIX"/>
    <property type="match status" value="1"/>
</dbReference>
<name>A0A4V5NVW1_9GAMM</name>
<evidence type="ECO:0000259" key="4">
    <source>
        <dbReference type="PROSITE" id="PS51462"/>
    </source>
</evidence>
<dbReference type="InterPro" id="IPR020476">
    <property type="entry name" value="Nudix_hydrolase"/>
</dbReference>
<dbReference type="Proteomes" id="UP000305675">
    <property type="component" value="Unassembled WGS sequence"/>
</dbReference>